<evidence type="ECO:0000313" key="1">
    <source>
        <dbReference type="EMBL" id="QHN78811.1"/>
    </source>
</evidence>
<proteinExistence type="predicted"/>
<protein>
    <submittedName>
        <fullName evidence="1">Uncharacterized protein</fullName>
    </submittedName>
</protein>
<reference evidence="1 2" key="1">
    <citation type="submission" date="2020-01" db="EMBL/GenBank/DDBJ databases">
        <title>Genome sequence of Arachis hypogaea, cultivar Shitouqi.</title>
        <authorList>
            <person name="Zhuang W."/>
            <person name="Chen H."/>
            <person name="Varshney R."/>
            <person name="Wang D."/>
            <person name="Ming R."/>
        </authorList>
    </citation>
    <scope>NUCLEOTIDE SEQUENCE [LARGE SCALE GENOMIC DNA]</scope>
    <source>
        <tissue evidence="1">Young leaf</tissue>
    </source>
</reference>
<sequence length="259" mass="30187">MLEKASVSLRRWRTMKLLLVLTRKNYHNLNPWKLLGCRNLGTIKCRQPYLHRIGILTQMEAEILVNSNSEPYNIPEAEDYDPNERENVMYDIAVYSSSFGSGEIPVFSDDMWHTLEIMDESSLDGEVGKRLNQMIPIPFCSLSDQLYRSPEYHKHVREQIVQQLKSYPELYEGYVPRRMVNGVIMSHYRPLPIGVLYLFDGLHWMLILLDSCKAFFVSFRGHLSRYTPTFLGSTLATIMEELLTQSFEQRTTSSVNYTL</sequence>
<name>A0A6B9VDS1_ARAHY</name>
<accession>A0A6B9VDS1</accession>
<dbReference type="EMBL" id="CP031001">
    <property type="protein sequence ID" value="QHN78811.1"/>
    <property type="molecule type" value="Genomic_DNA"/>
</dbReference>
<dbReference type="Proteomes" id="UP000464620">
    <property type="component" value="Chromosome B09"/>
</dbReference>
<gene>
    <name evidence="1" type="ORF">DS421_19g664620</name>
</gene>
<organism evidence="1 2">
    <name type="scientific">Arachis hypogaea</name>
    <name type="common">Peanut</name>
    <dbReference type="NCBI Taxonomy" id="3818"/>
    <lineage>
        <taxon>Eukaryota</taxon>
        <taxon>Viridiplantae</taxon>
        <taxon>Streptophyta</taxon>
        <taxon>Embryophyta</taxon>
        <taxon>Tracheophyta</taxon>
        <taxon>Spermatophyta</taxon>
        <taxon>Magnoliopsida</taxon>
        <taxon>eudicotyledons</taxon>
        <taxon>Gunneridae</taxon>
        <taxon>Pentapetalae</taxon>
        <taxon>rosids</taxon>
        <taxon>fabids</taxon>
        <taxon>Fabales</taxon>
        <taxon>Fabaceae</taxon>
        <taxon>Papilionoideae</taxon>
        <taxon>50 kb inversion clade</taxon>
        <taxon>dalbergioids sensu lato</taxon>
        <taxon>Dalbergieae</taxon>
        <taxon>Pterocarpus clade</taxon>
        <taxon>Arachis</taxon>
    </lineage>
</organism>
<dbReference type="Gene3D" id="6.10.20.180">
    <property type="match status" value="1"/>
</dbReference>
<evidence type="ECO:0000313" key="2">
    <source>
        <dbReference type="Proteomes" id="UP000464620"/>
    </source>
</evidence>
<dbReference type="AlphaFoldDB" id="A0A6B9VDS1"/>